<feature type="chain" id="PRO_5009293214" evidence="1">
    <location>
        <begin position="19"/>
        <end position="575"/>
    </location>
</feature>
<evidence type="ECO:0000313" key="3">
    <source>
        <dbReference type="Proteomes" id="UP000236728"/>
    </source>
</evidence>
<dbReference type="NCBIfam" id="TIGR03436">
    <property type="entry name" value="acidobact_VWFA"/>
    <property type="match status" value="1"/>
</dbReference>
<reference evidence="2 3" key="1">
    <citation type="submission" date="2016-10" db="EMBL/GenBank/DDBJ databases">
        <authorList>
            <person name="de Groot N.N."/>
        </authorList>
    </citation>
    <scope>NUCLEOTIDE SEQUENCE [LARGE SCALE GENOMIC DNA]</scope>
    <source>
        <strain evidence="2 3">DSM 22489</strain>
    </source>
</reference>
<dbReference type="Proteomes" id="UP000236728">
    <property type="component" value="Unassembled WGS sequence"/>
</dbReference>
<proteinExistence type="predicted"/>
<protein>
    <submittedName>
        <fullName evidence="2">VWFA-related domain-containing protein</fullName>
    </submittedName>
</protein>
<evidence type="ECO:0000256" key="1">
    <source>
        <dbReference type="SAM" id="SignalP"/>
    </source>
</evidence>
<keyword evidence="3" id="KW-1185">Reference proteome</keyword>
<dbReference type="EMBL" id="FNVA01000006">
    <property type="protein sequence ID" value="SEG53896.1"/>
    <property type="molecule type" value="Genomic_DNA"/>
</dbReference>
<dbReference type="InterPro" id="IPR017802">
    <property type="entry name" value="VWFA-rel_acidobac-type"/>
</dbReference>
<accession>A0A1H6B193</accession>
<gene>
    <name evidence="2" type="ORF">SAMN05421819_3388</name>
</gene>
<organism evidence="2 3">
    <name type="scientific">Bryocella elongata</name>
    <dbReference type="NCBI Taxonomy" id="863522"/>
    <lineage>
        <taxon>Bacteria</taxon>
        <taxon>Pseudomonadati</taxon>
        <taxon>Acidobacteriota</taxon>
        <taxon>Terriglobia</taxon>
        <taxon>Terriglobales</taxon>
        <taxon>Acidobacteriaceae</taxon>
        <taxon>Bryocella</taxon>
    </lineage>
</organism>
<name>A0A1H6B193_9BACT</name>
<evidence type="ECO:0000313" key="2">
    <source>
        <dbReference type="EMBL" id="SEG53896.1"/>
    </source>
</evidence>
<sequence>MRSVLSIPAIFLWTLSLAAQSGNQPAPPVVTLHAAARLVVVDVTVTDAHGNPVRHLPESAFHLAEGGRPQILAGMEEHSAASDAAAAARAGAGLPPLQPGVFTNLVPPPQTTPTILLFDALNTPASSQGWVRRQVMNYLRTAPPNTRIAIFGLNSQLVLLQNFTTDIGRLRAAMAGVHPQGAGPGDLDVEAPSAAVAQIHSQLMADQPPVGPGQEGFLEQALSDFVDIDYNVNEAQRATITLRAFHQIALFLAGVPGRKNLIWFSGGFPLSLIPPRTPTNYTGEPTWKREYRETMDLLARERIAIYPVDAHGLDVSGASSSERMESQSAMYEMADDSGGKAFMNTNGVAQAVAQVVSSGSDYYTLAYVPSDKNAHGEYRKIRVAVDAPTGLQLSYRRGYYAEPAVSTAIAASDDEGPSPVRAAAAYLAPPATQIQFFARVLPSLAGVVPVADSTRRQLDPTHNRRYGIEYSADVRSLDVETLPDGRRQSHLEFVSLVYDPRGRVIRSDVKSLHMTWTPEQWVTAVQRGARYQQEISLPAEGTSLRLIIHDLENGHLGSLDVSATGLEPNSARPPK</sequence>
<feature type="signal peptide" evidence="1">
    <location>
        <begin position="1"/>
        <end position="18"/>
    </location>
</feature>
<keyword evidence="1" id="KW-0732">Signal</keyword>
<dbReference type="AlphaFoldDB" id="A0A1H6B193"/>